<dbReference type="OrthoDB" id="9819420at2"/>
<dbReference type="STRING" id="1121884.SAMN02745131_03601"/>
<gene>
    <name evidence="1" type="ORF">SAMN02745131_03601</name>
</gene>
<proteinExistence type="predicted"/>
<dbReference type="AlphaFoldDB" id="A0A1M5EQU2"/>
<keyword evidence="2" id="KW-1185">Reference proteome</keyword>
<reference evidence="1 2" key="1">
    <citation type="submission" date="2016-11" db="EMBL/GenBank/DDBJ databases">
        <authorList>
            <person name="Jaros S."/>
            <person name="Januszkiewicz K."/>
            <person name="Wedrychowicz H."/>
        </authorList>
    </citation>
    <scope>NUCLEOTIDE SEQUENCE [LARGE SCALE GENOMIC DNA]</scope>
    <source>
        <strain evidence="1 2">DSM 18119</strain>
    </source>
</reference>
<evidence type="ECO:0000313" key="1">
    <source>
        <dbReference type="EMBL" id="SHF81504.1"/>
    </source>
</evidence>
<name>A0A1M5EQU2_9BACT</name>
<evidence type="ECO:0000313" key="2">
    <source>
        <dbReference type="Proteomes" id="UP000184048"/>
    </source>
</evidence>
<organism evidence="1 2">
    <name type="scientific">Flavisolibacter ginsengisoli DSM 18119</name>
    <dbReference type="NCBI Taxonomy" id="1121884"/>
    <lineage>
        <taxon>Bacteria</taxon>
        <taxon>Pseudomonadati</taxon>
        <taxon>Bacteroidota</taxon>
        <taxon>Chitinophagia</taxon>
        <taxon>Chitinophagales</taxon>
        <taxon>Chitinophagaceae</taxon>
        <taxon>Flavisolibacter</taxon>
    </lineage>
</organism>
<dbReference type="EMBL" id="FQUU01000019">
    <property type="protein sequence ID" value="SHF81504.1"/>
    <property type="molecule type" value="Genomic_DNA"/>
</dbReference>
<accession>A0A1M5EQU2</accession>
<dbReference type="Proteomes" id="UP000184048">
    <property type="component" value="Unassembled WGS sequence"/>
</dbReference>
<protein>
    <submittedName>
        <fullName evidence="1">Uncharacterized protein</fullName>
    </submittedName>
</protein>
<sequence length="628" mass="69153">MKTASYRLHAGKLFSLLSFFCLYLVSCQKSNSDPEPPPAPTDLNLSVSVSQAAPYQFIKLQLPAGTKPQSLTATTVPVHIGTATVDAYADSKAFAASTYAYYIMVPELPTGAQEITMTVADGKTATGSLKLTTFNKIADVDLYIKNQQDNALKEVTDAKAAYDAQVQSGNMRASTRDSLNTFLQQSYNKNKTIVDALPAEEKRTYAQLIDANKSWLNDFKQVFINNPLSNYRENTQGDCEELRRKQKMYWDNGDIGNANNLKLQAEQCEAAREQQRVEASNAYTAKLKEAYNAANEERKATSGRLKAGWAFVSTFVTEASKGFFETATGIKDINDPFAVLEIDDTQQQRITAQEFELDKEYTYSAGLQLVNVNSQNATAFPVFAGIINGINNYNTAMTDLGQFLPYVPELQVPAAKNEKLYVSGYTVDQVSDNRVNVEIKDGAKGKLIKLSLKAPIIETVINLTFRVNYTSNYGNGSKQIQATLNIPLDKMLVSVSPLTITKWNEGGVDLFTMHEIWRWTCGTTEYINKEQLLSASISFASGGTSNVTEKYHEIYYDNPGTTCATVRKVDQEKTYGNTATWSANNATKTITVTFKDDQGQEKTLTAPAVIQNGVLTISGGGATLAMQK</sequence>
<dbReference type="RefSeq" id="WP_072836723.1">
    <property type="nucleotide sequence ID" value="NZ_FQUU01000019.1"/>
</dbReference>